<dbReference type="Proteomes" id="UP001179952">
    <property type="component" value="Unassembled WGS sequence"/>
</dbReference>
<sequence length="94" mass="10388">MALSDFAVPNSGNRDNSDESSEIFDMGSLRTHLPQKRGLSKYFSGKSRSFQCIADATCVEDLKKMEPLRSAKKRRKSIVPHPIHAVGCASYTAL</sequence>
<evidence type="ECO:0000313" key="5">
    <source>
        <dbReference type="Proteomes" id="UP001179952"/>
    </source>
</evidence>
<organism evidence="4 5">
    <name type="scientific">Acorus gramineus</name>
    <name type="common">Dwarf sweet flag</name>
    <dbReference type="NCBI Taxonomy" id="55184"/>
    <lineage>
        <taxon>Eukaryota</taxon>
        <taxon>Viridiplantae</taxon>
        <taxon>Streptophyta</taxon>
        <taxon>Embryophyta</taxon>
        <taxon>Tracheophyta</taxon>
        <taxon>Spermatophyta</taxon>
        <taxon>Magnoliopsida</taxon>
        <taxon>Liliopsida</taxon>
        <taxon>Acoraceae</taxon>
        <taxon>Acorus</taxon>
    </lineage>
</organism>
<reference evidence="4" key="2">
    <citation type="submission" date="2023-06" db="EMBL/GenBank/DDBJ databases">
        <authorList>
            <person name="Ma L."/>
            <person name="Liu K.-W."/>
            <person name="Li Z."/>
            <person name="Hsiao Y.-Y."/>
            <person name="Qi Y."/>
            <person name="Fu T."/>
            <person name="Tang G."/>
            <person name="Zhang D."/>
            <person name="Sun W.-H."/>
            <person name="Liu D.-K."/>
            <person name="Li Y."/>
            <person name="Chen G.-Z."/>
            <person name="Liu X.-D."/>
            <person name="Liao X.-Y."/>
            <person name="Jiang Y.-T."/>
            <person name="Yu X."/>
            <person name="Hao Y."/>
            <person name="Huang J."/>
            <person name="Zhao X.-W."/>
            <person name="Ke S."/>
            <person name="Chen Y.-Y."/>
            <person name="Wu W.-L."/>
            <person name="Hsu J.-L."/>
            <person name="Lin Y.-F."/>
            <person name="Huang M.-D."/>
            <person name="Li C.-Y."/>
            <person name="Huang L."/>
            <person name="Wang Z.-W."/>
            <person name="Zhao X."/>
            <person name="Zhong W.-Y."/>
            <person name="Peng D.-H."/>
            <person name="Ahmad S."/>
            <person name="Lan S."/>
            <person name="Zhang J.-S."/>
            <person name="Tsai W.-C."/>
            <person name="Van De Peer Y."/>
            <person name="Liu Z.-J."/>
        </authorList>
    </citation>
    <scope>NUCLEOTIDE SEQUENCE</scope>
    <source>
        <strain evidence="4">SCP</strain>
        <tissue evidence="4">Leaves</tissue>
    </source>
</reference>
<proteinExistence type="predicted"/>
<comment type="subcellular location">
    <subcellularLocation>
        <location evidence="1">Nucleus</location>
    </subcellularLocation>
</comment>
<reference evidence="4" key="1">
    <citation type="journal article" date="2023" name="Nat. Commun.">
        <title>Diploid and tetraploid genomes of Acorus and the evolution of monocots.</title>
        <authorList>
            <person name="Ma L."/>
            <person name="Liu K.W."/>
            <person name="Li Z."/>
            <person name="Hsiao Y.Y."/>
            <person name="Qi Y."/>
            <person name="Fu T."/>
            <person name="Tang G.D."/>
            <person name="Zhang D."/>
            <person name="Sun W.H."/>
            <person name="Liu D.K."/>
            <person name="Li Y."/>
            <person name="Chen G.Z."/>
            <person name="Liu X.D."/>
            <person name="Liao X.Y."/>
            <person name="Jiang Y.T."/>
            <person name="Yu X."/>
            <person name="Hao Y."/>
            <person name="Huang J."/>
            <person name="Zhao X.W."/>
            <person name="Ke S."/>
            <person name="Chen Y.Y."/>
            <person name="Wu W.L."/>
            <person name="Hsu J.L."/>
            <person name="Lin Y.F."/>
            <person name="Huang M.D."/>
            <person name="Li C.Y."/>
            <person name="Huang L."/>
            <person name="Wang Z.W."/>
            <person name="Zhao X."/>
            <person name="Zhong W.Y."/>
            <person name="Peng D.H."/>
            <person name="Ahmad S."/>
            <person name="Lan S."/>
            <person name="Zhang J.S."/>
            <person name="Tsai W.C."/>
            <person name="Van de Peer Y."/>
            <person name="Liu Z.J."/>
        </authorList>
    </citation>
    <scope>NUCLEOTIDE SEQUENCE</scope>
    <source>
        <strain evidence="4">SCP</strain>
    </source>
</reference>
<feature type="region of interest" description="Disordered" evidence="3">
    <location>
        <begin position="1"/>
        <end position="23"/>
    </location>
</feature>
<evidence type="ECO:0000256" key="2">
    <source>
        <dbReference type="ARBA" id="ARBA00023242"/>
    </source>
</evidence>
<comment type="caution">
    <text evidence="4">The sequence shown here is derived from an EMBL/GenBank/DDBJ whole genome shotgun (WGS) entry which is preliminary data.</text>
</comment>
<evidence type="ECO:0000256" key="3">
    <source>
        <dbReference type="SAM" id="MobiDB-lite"/>
    </source>
</evidence>
<name>A0AAV9AF76_ACOGR</name>
<keyword evidence="5" id="KW-1185">Reference proteome</keyword>
<gene>
    <name evidence="4" type="ORF">QJS04_geneDACA009528</name>
</gene>
<dbReference type="EMBL" id="JAUJYN010000009">
    <property type="protein sequence ID" value="KAK1262920.1"/>
    <property type="molecule type" value="Genomic_DNA"/>
</dbReference>
<evidence type="ECO:0000256" key="1">
    <source>
        <dbReference type="ARBA" id="ARBA00004123"/>
    </source>
</evidence>
<dbReference type="GO" id="GO:0006950">
    <property type="term" value="P:response to stress"/>
    <property type="evidence" value="ECO:0007669"/>
    <property type="project" value="UniProtKB-ARBA"/>
</dbReference>
<protein>
    <submittedName>
        <fullName evidence="4">Uncharacterized protein</fullName>
    </submittedName>
</protein>
<dbReference type="PANTHER" id="PTHR33172">
    <property type="entry name" value="OS08G0516900 PROTEIN"/>
    <property type="match status" value="1"/>
</dbReference>
<dbReference type="AlphaFoldDB" id="A0AAV9AF76"/>
<dbReference type="GO" id="GO:0005634">
    <property type="term" value="C:nucleus"/>
    <property type="evidence" value="ECO:0007669"/>
    <property type="project" value="UniProtKB-SubCell"/>
</dbReference>
<dbReference type="PANTHER" id="PTHR33172:SF38">
    <property type="entry name" value="GENOME ASSEMBLY, CHROMOSOME: A01"/>
    <property type="match status" value="1"/>
</dbReference>
<evidence type="ECO:0000313" key="4">
    <source>
        <dbReference type="EMBL" id="KAK1262920.1"/>
    </source>
</evidence>
<keyword evidence="2" id="KW-0539">Nucleus</keyword>
<accession>A0AAV9AF76</accession>
<dbReference type="InterPro" id="IPR051992">
    <property type="entry name" value="OxStress_Response_Reg"/>
</dbReference>